<comment type="caution">
    <text evidence="2">The sequence shown here is derived from an EMBL/GenBank/DDBJ whole genome shotgun (WGS) entry which is preliminary data.</text>
</comment>
<sequence length="399" mass="46065">MINSFRSSIFFGIYMYNYSKFFIIISLIFGCSNKKDESIFAAIPVTSIEFPLDNETANFGGNRVQLANLNSKDILLLSNPIFNRIYQYDYNNQELIGSTDYPVEGPKGVGNVSNFYFHNRDTILISGKNVNWFFITDLGNSYMERFNFDFSREDRGKVPVATEQSGIIFHDQSVFLTNPIAYVPGMYAAPEEYKKIENSNFAVEYNIYSPAFVSNDLLFPIEYTKSVYSDYFNFMSQEKVGDNIIYSFGLSDSIIVFNTKDQEIIKHIASSYLADDLPKVSLANSVEEIGPEHEQYRLTTFLNSMNYGKIFYDSYKELYYRVVEKPKPEIVVDVPQRTKPFGIIVLNKNFEKIMEVDFEYGKYVLSNMFVSSKGLNVLNYEKILTDESHIVFDVFDFSK</sequence>
<dbReference type="EMBL" id="QUNF01000003">
    <property type="protein sequence ID" value="REG91971.1"/>
    <property type="molecule type" value="Genomic_DNA"/>
</dbReference>
<protein>
    <submittedName>
        <fullName evidence="2">Uncharacterized protein DUF4221</fullName>
    </submittedName>
</protein>
<keyword evidence="1" id="KW-0472">Membrane</keyword>
<keyword evidence="1" id="KW-0812">Transmembrane</keyword>
<gene>
    <name evidence="2" type="ORF">C8N25_10348</name>
</gene>
<dbReference type="InterPro" id="IPR025316">
    <property type="entry name" value="DUF4221"/>
</dbReference>
<dbReference type="OrthoDB" id="827692at2"/>
<feature type="transmembrane region" description="Helical" evidence="1">
    <location>
        <begin position="9"/>
        <end position="29"/>
    </location>
</feature>
<evidence type="ECO:0000313" key="3">
    <source>
        <dbReference type="Proteomes" id="UP000256405"/>
    </source>
</evidence>
<proteinExistence type="predicted"/>
<dbReference type="AlphaFoldDB" id="A0A3E0E191"/>
<evidence type="ECO:0000256" key="1">
    <source>
        <dbReference type="SAM" id="Phobius"/>
    </source>
</evidence>
<name>A0A3E0E191_9BACT</name>
<reference evidence="2 3" key="1">
    <citation type="submission" date="2018-08" db="EMBL/GenBank/DDBJ databases">
        <title>Genomic Encyclopedia of Archaeal and Bacterial Type Strains, Phase II (KMG-II): from individual species to whole genera.</title>
        <authorList>
            <person name="Goeker M."/>
        </authorList>
    </citation>
    <scope>NUCLEOTIDE SEQUENCE [LARGE SCALE GENOMIC DNA]</scope>
    <source>
        <strain evidence="2 3">DSM 15986</strain>
    </source>
</reference>
<dbReference type="Pfam" id="PF13970">
    <property type="entry name" value="DUF4221"/>
    <property type="match status" value="1"/>
</dbReference>
<dbReference type="PROSITE" id="PS51257">
    <property type="entry name" value="PROKAR_LIPOPROTEIN"/>
    <property type="match status" value="1"/>
</dbReference>
<keyword evidence="3" id="KW-1185">Reference proteome</keyword>
<dbReference type="Proteomes" id="UP000256405">
    <property type="component" value="Unassembled WGS sequence"/>
</dbReference>
<keyword evidence="1" id="KW-1133">Transmembrane helix</keyword>
<organism evidence="2 3">
    <name type="scientific">Algoriphagus antarcticus</name>
    <dbReference type="NCBI Taxonomy" id="238540"/>
    <lineage>
        <taxon>Bacteria</taxon>
        <taxon>Pseudomonadati</taxon>
        <taxon>Bacteroidota</taxon>
        <taxon>Cytophagia</taxon>
        <taxon>Cytophagales</taxon>
        <taxon>Cyclobacteriaceae</taxon>
        <taxon>Algoriphagus</taxon>
    </lineage>
</organism>
<evidence type="ECO:0000313" key="2">
    <source>
        <dbReference type="EMBL" id="REG91971.1"/>
    </source>
</evidence>
<accession>A0A3E0E191</accession>